<gene>
    <name evidence="2" type="ORF">FA727_10145</name>
</gene>
<keyword evidence="3" id="KW-1185">Reference proteome</keyword>
<reference evidence="2 3" key="1">
    <citation type="journal article" date="2011" name="J. Microbiol.">
        <title>Bacillus kyonggiensis sp. nov., isolated from soil of a lettuce field.</title>
        <authorList>
            <person name="Dong K."/>
            <person name="Lee S."/>
        </authorList>
    </citation>
    <scope>NUCLEOTIDE SEQUENCE [LARGE SCALE GENOMIC DNA]</scope>
    <source>
        <strain evidence="2 3">NB22</strain>
    </source>
</reference>
<proteinExistence type="predicted"/>
<dbReference type="OrthoDB" id="2691442at2"/>
<feature type="transmembrane region" description="Helical" evidence="1">
    <location>
        <begin position="97"/>
        <end position="118"/>
    </location>
</feature>
<dbReference type="RefSeq" id="WP_136830766.1">
    <property type="nucleotide sequence ID" value="NZ_SWBM01000001.1"/>
</dbReference>
<evidence type="ECO:0000313" key="3">
    <source>
        <dbReference type="Proteomes" id="UP000307756"/>
    </source>
</evidence>
<keyword evidence="1" id="KW-0812">Transmembrane</keyword>
<dbReference type="Pfam" id="PF11085">
    <property type="entry name" value="YqhR"/>
    <property type="match status" value="1"/>
</dbReference>
<organism evidence="2 3">
    <name type="scientific">Robertmurraya kyonggiensis</name>
    <dbReference type="NCBI Taxonomy" id="1037680"/>
    <lineage>
        <taxon>Bacteria</taxon>
        <taxon>Bacillati</taxon>
        <taxon>Bacillota</taxon>
        <taxon>Bacilli</taxon>
        <taxon>Bacillales</taxon>
        <taxon>Bacillaceae</taxon>
        <taxon>Robertmurraya</taxon>
    </lineage>
</organism>
<keyword evidence="1" id="KW-0472">Membrane</keyword>
<comment type="caution">
    <text evidence="2">The sequence shown here is derived from an EMBL/GenBank/DDBJ whole genome shotgun (WGS) entry which is preliminary data.</text>
</comment>
<keyword evidence="1" id="KW-1133">Transmembrane helix</keyword>
<feature type="transmembrane region" description="Helical" evidence="1">
    <location>
        <begin position="130"/>
        <end position="151"/>
    </location>
</feature>
<name>A0A4U1DB73_9BACI</name>
<feature type="transmembrane region" description="Helical" evidence="1">
    <location>
        <begin position="21"/>
        <end position="46"/>
    </location>
</feature>
<feature type="transmembrane region" description="Helical" evidence="1">
    <location>
        <begin position="66"/>
        <end position="90"/>
    </location>
</feature>
<sequence>MAEKEKLEQNQKEKPLSFMAMVILTGLIGGIFWSGLGYMAYLFNFTDVHPNVILEPWALGAWKKQWLGTVISIVLMGVLSIGVALVYYAVLKKMKSIFIGIGFGIGIFLLVFLVLNPIFPGIKPFRELSLNTIITSVCLYALYGAFVGYSISYEYQEQEYRENQEVREKEVTS</sequence>
<accession>A0A4U1DB73</accession>
<evidence type="ECO:0000313" key="2">
    <source>
        <dbReference type="EMBL" id="TKC19869.1"/>
    </source>
</evidence>
<dbReference type="EMBL" id="SWBM01000001">
    <property type="protein sequence ID" value="TKC19869.1"/>
    <property type="molecule type" value="Genomic_DNA"/>
</dbReference>
<protein>
    <submittedName>
        <fullName evidence="2">Uncharacterized protein</fullName>
    </submittedName>
</protein>
<dbReference type="AlphaFoldDB" id="A0A4U1DB73"/>
<dbReference type="InterPro" id="IPR024563">
    <property type="entry name" value="YqhR"/>
</dbReference>
<dbReference type="Proteomes" id="UP000307756">
    <property type="component" value="Unassembled WGS sequence"/>
</dbReference>
<evidence type="ECO:0000256" key="1">
    <source>
        <dbReference type="SAM" id="Phobius"/>
    </source>
</evidence>